<gene>
    <name evidence="1" type="ORF">Sangu_0074100</name>
</gene>
<comment type="caution">
    <text evidence="1">The sequence shown here is derived from an EMBL/GenBank/DDBJ whole genome shotgun (WGS) entry which is preliminary data.</text>
</comment>
<sequence>MHVHGKHATYVERTIPLLENTAEAWEMRNVAENPNIRFFNGSHASLRTARAGFYRGEEVGVGF</sequence>
<accession>A0AAW2RJ23</accession>
<organism evidence="1">
    <name type="scientific">Sesamum angustifolium</name>
    <dbReference type="NCBI Taxonomy" id="2727405"/>
    <lineage>
        <taxon>Eukaryota</taxon>
        <taxon>Viridiplantae</taxon>
        <taxon>Streptophyta</taxon>
        <taxon>Embryophyta</taxon>
        <taxon>Tracheophyta</taxon>
        <taxon>Spermatophyta</taxon>
        <taxon>Magnoliopsida</taxon>
        <taxon>eudicotyledons</taxon>
        <taxon>Gunneridae</taxon>
        <taxon>Pentapetalae</taxon>
        <taxon>asterids</taxon>
        <taxon>lamiids</taxon>
        <taxon>Lamiales</taxon>
        <taxon>Pedaliaceae</taxon>
        <taxon>Sesamum</taxon>
    </lineage>
</organism>
<dbReference type="AlphaFoldDB" id="A0AAW2RJ23"/>
<name>A0AAW2RJ23_9LAMI</name>
<dbReference type="EMBL" id="JACGWK010000001">
    <property type="protein sequence ID" value="KAL0380098.1"/>
    <property type="molecule type" value="Genomic_DNA"/>
</dbReference>
<evidence type="ECO:0000313" key="1">
    <source>
        <dbReference type="EMBL" id="KAL0380098.1"/>
    </source>
</evidence>
<reference evidence="1" key="1">
    <citation type="submission" date="2020-06" db="EMBL/GenBank/DDBJ databases">
        <authorList>
            <person name="Li T."/>
            <person name="Hu X."/>
            <person name="Zhang T."/>
            <person name="Song X."/>
            <person name="Zhang H."/>
            <person name="Dai N."/>
            <person name="Sheng W."/>
            <person name="Hou X."/>
            <person name="Wei L."/>
        </authorList>
    </citation>
    <scope>NUCLEOTIDE SEQUENCE</scope>
    <source>
        <strain evidence="1">G01</strain>
        <tissue evidence="1">Leaf</tissue>
    </source>
</reference>
<protein>
    <submittedName>
        <fullName evidence="1">Uncharacterized protein</fullName>
    </submittedName>
</protein>
<proteinExistence type="predicted"/>
<reference evidence="1" key="2">
    <citation type="journal article" date="2024" name="Plant">
        <title>Genomic evolution and insights into agronomic trait innovations of Sesamum species.</title>
        <authorList>
            <person name="Miao H."/>
            <person name="Wang L."/>
            <person name="Qu L."/>
            <person name="Liu H."/>
            <person name="Sun Y."/>
            <person name="Le M."/>
            <person name="Wang Q."/>
            <person name="Wei S."/>
            <person name="Zheng Y."/>
            <person name="Lin W."/>
            <person name="Duan Y."/>
            <person name="Cao H."/>
            <person name="Xiong S."/>
            <person name="Wang X."/>
            <person name="Wei L."/>
            <person name="Li C."/>
            <person name="Ma Q."/>
            <person name="Ju M."/>
            <person name="Zhao R."/>
            <person name="Li G."/>
            <person name="Mu C."/>
            <person name="Tian Q."/>
            <person name="Mei H."/>
            <person name="Zhang T."/>
            <person name="Gao T."/>
            <person name="Zhang H."/>
        </authorList>
    </citation>
    <scope>NUCLEOTIDE SEQUENCE</scope>
    <source>
        <strain evidence="1">G01</strain>
    </source>
</reference>